<name>A0A1W2A7U3_9HYPH</name>
<evidence type="ECO:0000313" key="2">
    <source>
        <dbReference type="Proteomes" id="UP000192656"/>
    </source>
</evidence>
<organism evidence="1 2">
    <name type="scientific">Fulvimarina manganoxydans</name>
    <dbReference type="NCBI Taxonomy" id="937218"/>
    <lineage>
        <taxon>Bacteria</taxon>
        <taxon>Pseudomonadati</taxon>
        <taxon>Pseudomonadota</taxon>
        <taxon>Alphaproteobacteria</taxon>
        <taxon>Hyphomicrobiales</taxon>
        <taxon>Aurantimonadaceae</taxon>
        <taxon>Fulvimarina</taxon>
    </lineage>
</organism>
<dbReference type="STRING" id="937218.SAMN06297251_10419"/>
<accession>A0A1W2A7U3</accession>
<sequence>MWISHSRSTRRRRLAAFTDACEAAMLHRRNVVAALADFFVSLSEPGRRALVALAAEPLPDAGGRVSSLLLKMYDDREADAMILVLTPDTAARFASEIDAGKPDPHPLARSVVEALSLMTEEERRGFGLHAMRILAEKRPRNLADDAAIVRLSDYRKE</sequence>
<protein>
    <submittedName>
        <fullName evidence="1">Uncharacterized protein</fullName>
    </submittedName>
</protein>
<proteinExistence type="predicted"/>
<gene>
    <name evidence="1" type="ORF">SAMN06297251_10419</name>
</gene>
<dbReference type="EMBL" id="FWXR01000004">
    <property type="protein sequence ID" value="SMC56809.1"/>
    <property type="molecule type" value="Genomic_DNA"/>
</dbReference>
<dbReference type="AlphaFoldDB" id="A0A1W2A7U3"/>
<reference evidence="1 2" key="1">
    <citation type="submission" date="2017-04" db="EMBL/GenBank/DDBJ databases">
        <authorList>
            <person name="Afonso C.L."/>
            <person name="Miller P.J."/>
            <person name="Scott M.A."/>
            <person name="Spackman E."/>
            <person name="Goraichik I."/>
            <person name="Dimitrov K.M."/>
            <person name="Suarez D.L."/>
            <person name="Swayne D.E."/>
        </authorList>
    </citation>
    <scope>NUCLEOTIDE SEQUENCE [LARGE SCALE GENOMIC DNA]</scope>
    <source>
        <strain evidence="1 2">CGMCC 1.10972</strain>
    </source>
</reference>
<dbReference type="Proteomes" id="UP000192656">
    <property type="component" value="Unassembled WGS sequence"/>
</dbReference>
<keyword evidence="2" id="KW-1185">Reference proteome</keyword>
<evidence type="ECO:0000313" key="1">
    <source>
        <dbReference type="EMBL" id="SMC56809.1"/>
    </source>
</evidence>